<dbReference type="Proteomes" id="UP001060018">
    <property type="component" value="Chromosome"/>
</dbReference>
<protein>
    <recommendedName>
        <fullName evidence="10">Fluoride-specific ion channel FluC</fullName>
    </recommendedName>
</protein>
<dbReference type="AlphaFoldDB" id="A0A5B8ISN0"/>
<keyword evidence="10" id="KW-0406">Ion transport</keyword>
<accession>A0A5B8ISN0</accession>
<feature type="transmembrane region" description="Helical" evidence="10">
    <location>
        <begin position="104"/>
        <end position="124"/>
    </location>
</feature>
<name>A0A5B8ISN0_9MICC</name>
<evidence type="ECO:0000256" key="5">
    <source>
        <dbReference type="ARBA" id="ARBA00023136"/>
    </source>
</evidence>
<dbReference type="RefSeq" id="WP_146274843.1">
    <property type="nucleotide sequence ID" value="NZ_CP042260.1"/>
</dbReference>
<dbReference type="HAMAP" id="MF_00454">
    <property type="entry name" value="FluC"/>
    <property type="match status" value="1"/>
</dbReference>
<reference evidence="11 13" key="1">
    <citation type="submission" date="2019-07" db="EMBL/GenBank/DDBJ databases">
        <title>Complete Genome Sequence of drought tolerant Plant Growth-Promoting Rhizobacterium Glutamicibacter halophytocola DR408.</title>
        <authorList>
            <person name="Nishu S.D."/>
            <person name="Lee T.K."/>
        </authorList>
    </citation>
    <scope>NUCLEOTIDE SEQUENCE [LARGE SCALE GENOMIC DNA]</scope>
    <source>
        <strain evidence="11 13">DR408</strain>
    </source>
</reference>
<keyword evidence="6 10" id="KW-0407">Ion channel</keyword>
<keyword evidence="13" id="KW-1185">Reference proteome</keyword>
<dbReference type="GO" id="GO:0005886">
    <property type="term" value="C:plasma membrane"/>
    <property type="evidence" value="ECO:0007669"/>
    <property type="project" value="UniProtKB-SubCell"/>
</dbReference>
<evidence type="ECO:0000256" key="10">
    <source>
        <dbReference type="HAMAP-Rule" id="MF_00454"/>
    </source>
</evidence>
<dbReference type="InterPro" id="IPR003691">
    <property type="entry name" value="FluC"/>
</dbReference>
<sequence>MMGTTPVLFALVALCGGLGAALRYGLDSFISAKFGALLPWGTITINVSGSFALGFLTGLLANTQLNEAWLLAMGTGVLGGYTTFSTASFDTLRLLRAGRPFSSLANALGTLLAAVLAAWGGYLLSSLL</sequence>
<evidence type="ECO:0000256" key="2">
    <source>
        <dbReference type="ARBA" id="ARBA00022475"/>
    </source>
</evidence>
<evidence type="ECO:0000313" key="11">
    <source>
        <dbReference type="EMBL" id="QDY64900.1"/>
    </source>
</evidence>
<dbReference type="EMBL" id="CP102487">
    <property type="protein sequence ID" value="UUX60206.1"/>
    <property type="molecule type" value="Genomic_DNA"/>
</dbReference>
<comment type="activity regulation">
    <text evidence="10">Na(+) is not transported, but it plays an essential structural role and its presence is essential for fluoride channel function.</text>
</comment>
<proteinExistence type="inferred from homology"/>
<comment type="catalytic activity">
    <reaction evidence="8">
        <text>fluoride(in) = fluoride(out)</text>
        <dbReference type="Rhea" id="RHEA:76159"/>
        <dbReference type="ChEBI" id="CHEBI:17051"/>
    </reaction>
    <physiologicalReaction direction="left-to-right" evidence="8">
        <dbReference type="Rhea" id="RHEA:76160"/>
    </physiologicalReaction>
</comment>
<dbReference type="PANTHER" id="PTHR28259:SF1">
    <property type="entry name" value="FLUORIDE EXPORT PROTEIN 1-RELATED"/>
    <property type="match status" value="1"/>
</dbReference>
<evidence type="ECO:0000256" key="1">
    <source>
        <dbReference type="ARBA" id="ARBA00004651"/>
    </source>
</evidence>
<evidence type="ECO:0000256" key="9">
    <source>
        <dbReference type="ARBA" id="ARBA00049940"/>
    </source>
</evidence>
<dbReference type="OrthoDB" id="5148600at2"/>
<feature type="transmembrane region" description="Helical" evidence="10">
    <location>
        <begin position="68"/>
        <end position="84"/>
    </location>
</feature>
<evidence type="ECO:0000313" key="14">
    <source>
        <dbReference type="Proteomes" id="UP001060018"/>
    </source>
</evidence>
<evidence type="ECO:0000313" key="12">
    <source>
        <dbReference type="EMBL" id="UUX60206.1"/>
    </source>
</evidence>
<dbReference type="PANTHER" id="PTHR28259">
    <property type="entry name" value="FLUORIDE EXPORT PROTEIN 1-RELATED"/>
    <property type="match status" value="1"/>
</dbReference>
<keyword evidence="10" id="KW-0479">Metal-binding</keyword>
<feature type="binding site" evidence="10">
    <location>
        <position position="82"/>
    </location>
    <ligand>
        <name>Na(+)</name>
        <dbReference type="ChEBI" id="CHEBI:29101"/>
        <note>structural</note>
    </ligand>
</feature>
<dbReference type="EMBL" id="CP042260">
    <property type="protein sequence ID" value="QDY64900.1"/>
    <property type="molecule type" value="Genomic_DNA"/>
</dbReference>
<reference evidence="12" key="2">
    <citation type="journal article" date="2022" name="Pest Manag. Sci.">
        <title>Glutamicibacter halophytocola-mediated host fitness of potato tuber moth on Solanaceae crops.</title>
        <authorList>
            <person name="Wang W."/>
            <person name="Xiao G."/>
            <person name="Du G."/>
            <person name="Chang L."/>
            <person name="Yang Y."/>
            <person name="Ye J."/>
            <person name="Chen B."/>
        </authorList>
    </citation>
    <scope>NUCLEOTIDE SEQUENCE</scope>
    <source>
        <strain evidence="12">S2</strain>
    </source>
</reference>
<evidence type="ECO:0000313" key="13">
    <source>
        <dbReference type="Proteomes" id="UP000320717"/>
    </source>
</evidence>
<evidence type="ECO:0000256" key="6">
    <source>
        <dbReference type="ARBA" id="ARBA00023303"/>
    </source>
</evidence>
<evidence type="ECO:0000256" key="4">
    <source>
        <dbReference type="ARBA" id="ARBA00022989"/>
    </source>
</evidence>
<keyword evidence="4 10" id="KW-1133">Transmembrane helix</keyword>
<organism evidence="12 14">
    <name type="scientific">Glutamicibacter halophytocola</name>
    <dbReference type="NCBI Taxonomy" id="1933880"/>
    <lineage>
        <taxon>Bacteria</taxon>
        <taxon>Bacillati</taxon>
        <taxon>Actinomycetota</taxon>
        <taxon>Actinomycetes</taxon>
        <taxon>Micrococcales</taxon>
        <taxon>Micrococcaceae</taxon>
        <taxon>Glutamicibacter</taxon>
    </lineage>
</organism>
<dbReference type="NCBIfam" id="TIGR00494">
    <property type="entry name" value="crcB"/>
    <property type="match status" value="1"/>
</dbReference>
<dbReference type="Pfam" id="PF02537">
    <property type="entry name" value="CRCB"/>
    <property type="match status" value="1"/>
</dbReference>
<dbReference type="Proteomes" id="UP000320717">
    <property type="component" value="Chromosome"/>
</dbReference>
<dbReference type="GO" id="GO:0062054">
    <property type="term" value="F:fluoride channel activity"/>
    <property type="evidence" value="ECO:0007669"/>
    <property type="project" value="UniProtKB-UniRule"/>
</dbReference>
<comment type="subcellular location">
    <subcellularLocation>
        <location evidence="1 10">Cell membrane</location>
        <topology evidence="1 10">Multi-pass membrane protein</topology>
    </subcellularLocation>
</comment>
<dbReference type="GO" id="GO:0046872">
    <property type="term" value="F:metal ion binding"/>
    <property type="evidence" value="ECO:0007669"/>
    <property type="project" value="UniProtKB-KW"/>
</dbReference>
<evidence type="ECO:0000256" key="3">
    <source>
        <dbReference type="ARBA" id="ARBA00022692"/>
    </source>
</evidence>
<keyword evidence="3 10" id="KW-0812">Transmembrane</keyword>
<comment type="function">
    <text evidence="9 10">Fluoride-specific ion channel. Important for reducing fluoride concentration in the cell, thus reducing its toxicity.</text>
</comment>
<feature type="transmembrane region" description="Helical" evidence="10">
    <location>
        <begin position="39"/>
        <end position="61"/>
    </location>
</feature>
<dbReference type="GO" id="GO:0140114">
    <property type="term" value="P:cellular detoxification of fluoride"/>
    <property type="evidence" value="ECO:0007669"/>
    <property type="project" value="UniProtKB-UniRule"/>
</dbReference>
<evidence type="ECO:0000256" key="7">
    <source>
        <dbReference type="ARBA" id="ARBA00035120"/>
    </source>
</evidence>
<keyword evidence="10" id="KW-0813">Transport</keyword>
<keyword evidence="2 10" id="KW-1003">Cell membrane</keyword>
<feature type="binding site" evidence="10">
    <location>
        <position position="79"/>
    </location>
    <ligand>
        <name>Na(+)</name>
        <dbReference type="ChEBI" id="CHEBI:29101"/>
        <note>structural</note>
    </ligand>
</feature>
<gene>
    <name evidence="10 12" type="primary">crcB</name>
    <name evidence="10" type="synonym">fluC</name>
    <name evidence="11" type="ORF">FQA45_00430</name>
    <name evidence="12" type="ORF">NUH22_06225</name>
</gene>
<evidence type="ECO:0000256" key="8">
    <source>
        <dbReference type="ARBA" id="ARBA00035585"/>
    </source>
</evidence>
<keyword evidence="5 10" id="KW-0472">Membrane</keyword>
<keyword evidence="10" id="KW-0915">Sodium</keyword>
<comment type="similarity">
    <text evidence="7 10">Belongs to the fluoride channel Fluc/FEX (TC 1.A.43) family.</text>
</comment>